<dbReference type="AlphaFoldDB" id="A0A1Z5RMR0"/>
<proteinExistence type="predicted"/>
<evidence type="ECO:0000313" key="1">
    <source>
        <dbReference type="EMBL" id="OQU84765.1"/>
    </source>
</evidence>
<reference evidence="2" key="2">
    <citation type="journal article" date="2018" name="Plant J.">
        <title>The Sorghum bicolor reference genome: improved assembly, gene annotations, a transcriptome atlas, and signatures of genome organization.</title>
        <authorList>
            <person name="McCormick R.F."/>
            <person name="Truong S.K."/>
            <person name="Sreedasyam A."/>
            <person name="Jenkins J."/>
            <person name="Shu S."/>
            <person name="Sims D."/>
            <person name="Kennedy M."/>
            <person name="Amirebrahimi M."/>
            <person name="Weers B.D."/>
            <person name="McKinley B."/>
            <person name="Mattison A."/>
            <person name="Morishige D.T."/>
            <person name="Grimwood J."/>
            <person name="Schmutz J."/>
            <person name="Mullet J.E."/>
        </authorList>
    </citation>
    <scope>NUCLEOTIDE SEQUENCE [LARGE SCALE GENOMIC DNA]</scope>
    <source>
        <strain evidence="2">cv. BTx623</strain>
    </source>
</reference>
<gene>
    <name evidence="1" type="ORF">SORBI_3004G119000</name>
</gene>
<organism evidence="1 2">
    <name type="scientific">Sorghum bicolor</name>
    <name type="common">Sorghum</name>
    <name type="synonym">Sorghum vulgare</name>
    <dbReference type="NCBI Taxonomy" id="4558"/>
    <lineage>
        <taxon>Eukaryota</taxon>
        <taxon>Viridiplantae</taxon>
        <taxon>Streptophyta</taxon>
        <taxon>Embryophyta</taxon>
        <taxon>Tracheophyta</taxon>
        <taxon>Spermatophyta</taxon>
        <taxon>Magnoliopsida</taxon>
        <taxon>Liliopsida</taxon>
        <taxon>Poales</taxon>
        <taxon>Poaceae</taxon>
        <taxon>PACMAD clade</taxon>
        <taxon>Panicoideae</taxon>
        <taxon>Andropogonodae</taxon>
        <taxon>Andropogoneae</taxon>
        <taxon>Sorghinae</taxon>
        <taxon>Sorghum</taxon>
    </lineage>
</organism>
<dbReference type="Pfam" id="PF01344">
    <property type="entry name" value="Kelch_1"/>
    <property type="match status" value="1"/>
</dbReference>
<dbReference type="ExpressionAtlas" id="A0A1Z5RMR0">
    <property type="expression patterns" value="baseline"/>
</dbReference>
<dbReference type="SUPFAM" id="SSF117281">
    <property type="entry name" value="Kelch motif"/>
    <property type="match status" value="1"/>
</dbReference>
<dbReference type="InterPro" id="IPR015915">
    <property type="entry name" value="Kelch-typ_b-propeller"/>
</dbReference>
<protein>
    <recommendedName>
        <fullName evidence="3">F-box domain-containing protein</fullName>
    </recommendedName>
</protein>
<dbReference type="PANTHER" id="PTHR47850:SF1">
    <property type="entry name" value="F-BOX_KELCH-REPEAT PROTEIN OR23"/>
    <property type="match status" value="1"/>
</dbReference>
<name>A0A1Z5RMR0_SORBI</name>
<dbReference type="InterPro" id="IPR036047">
    <property type="entry name" value="F-box-like_dom_sf"/>
</dbReference>
<dbReference type="PANTHER" id="PTHR47850">
    <property type="entry name" value="F-BOX/KELCH-REPEAT PROTEIN OR23"/>
    <property type="match status" value="1"/>
</dbReference>
<dbReference type="EMBL" id="CM000763">
    <property type="protein sequence ID" value="OQU84765.1"/>
    <property type="molecule type" value="Genomic_DNA"/>
</dbReference>
<evidence type="ECO:0008006" key="3">
    <source>
        <dbReference type="Google" id="ProtNLM"/>
    </source>
</evidence>
<evidence type="ECO:0000313" key="2">
    <source>
        <dbReference type="Proteomes" id="UP000000768"/>
    </source>
</evidence>
<sequence>MASSSSSDSGRNAGTLASRTSSALAAASLIPGLPDDVATVILCLLTFPDQSRLRATSRAWCLLLSAATLLPLRRSLRLPRRHLLCLFPTDPSLASPILLDPAAPTAWWPLPPLPCSPQLYGLANFAAIAVGRHLYVLGGSCFDARSYPLGQPSASAAVYRLDLANSRHCWERLPDMQLPRGSFACAHTPSAGGLLVAGGGSRHPMFPSNGSRTDSTEWYDATAQSWHVGASMPRDRAGCVGFLARGAGDGGEDEFWVMGGYDGYTTLGGVVPNDVYCRDAVALGLWSGKWRMIGDMWEEGERRRLGPIASVSADDGRITEVFMLDDNNVFRRITTLSLLTLPPPPSLVATTFFFAPLALLCLPQTAKLSGCCAC</sequence>
<dbReference type="Gene3D" id="2.120.10.80">
    <property type="entry name" value="Kelch-type beta propeller"/>
    <property type="match status" value="1"/>
</dbReference>
<reference evidence="1 2" key="1">
    <citation type="journal article" date="2009" name="Nature">
        <title>The Sorghum bicolor genome and the diversification of grasses.</title>
        <authorList>
            <person name="Paterson A.H."/>
            <person name="Bowers J.E."/>
            <person name="Bruggmann R."/>
            <person name="Dubchak I."/>
            <person name="Grimwood J."/>
            <person name="Gundlach H."/>
            <person name="Haberer G."/>
            <person name="Hellsten U."/>
            <person name="Mitros T."/>
            <person name="Poliakov A."/>
            <person name="Schmutz J."/>
            <person name="Spannagl M."/>
            <person name="Tang H."/>
            <person name="Wang X."/>
            <person name="Wicker T."/>
            <person name="Bharti A.K."/>
            <person name="Chapman J."/>
            <person name="Feltus F.A."/>
            <person name="Gowik U."/>
            <person name="Grigoriev I.V."/>
            <person name="Lyons E."/>
            <person name="Maher C.A."/>
            <person name="Martis M."/>
            <person name="Narechania A."/>
            <person name="Otillar R.P."/>
            <person name="Penning B.W."/>
            <person name="Salamov A.A."/>
            <person name="Wang Y."/>
            <person name="Zhang L."/>
            <person name="Carpita N.C."/>
            <person name="Freeling M."/>
            <person name="Gingle A.R."/>
            <person name="Hash C.T."/>
            <person name="Keller B."/>
            <person name="Klein P."/>
            <person name="Kresovich S."/>
            <person name="McCann M.C."/>
            <person name="Ming R."/>
            <person name="Peterson D.G."/>
            <person name="Mehboob-ur-Rahman"/>
            <person name="Ware D."/>
            <person name="Westhoff P."/>
            <person name="Mayer K.F."/>
            <person name="Messing J."/>
            <person name="Rokhsar D.S."/>
        </authorList>
    </citation>
    <scope>NUCLEOTIDE SEQUENCE [LARGE SCALE GENOMIC DNA]</scope>
    <source>
        <strain evidence="2">cv. BTx623</strain>
    </source>
</reference>
<dbReference type="Gramene" id="OQU84765">
    <property type="protein sequence ID" value="OQU84765"/>
    <property type="gene ID" value="SORBI_3004G119000"/>
</dbReference>
<keyword evidence="2" id="KW-1185">Reference proteome</keyword>
<dbReference type="SMART" id="SM00612">
    <property type="entry name" value="Kelch"/>
    <property type="match status" value="2"/>
</dbReference>
<dbReference type="SUPFAM" id="SSF81383">
    <property type="entry name" value="F-box domain"/>
    <property type="match status" value="1"/>
</dbReference>
<dbReference type="Proteomes" id="UP000000768">
    <property type="component" value="Chromosome 4"/>
</dbReference>
<dbReference type="InterPro" id="IPR006652">
    <property type="entry name" value="Kelch_1"/>
</dbReference>
<accession>A0A1Z5RMR0</accession>